<reference evidence="1" key="1">
    <citation type="submission" date="2021-02" db="EMBL/GenBank/DDBJ databases">
        <title>Metagenome analyses of Stigonema ocellatum DSM 106950, Chlorogloea purpurea SAG 13.99 and Gomphosphaeria aponina DSM 107014.</title>
        <authorList>
            <person name="Marter P."/>
            <person name="Huang S."/>
        </authorList>
    </citation>
    <scope>NUCLEOTIDE SEQUENCE</scope>
    <source>
        <strain evidence="1">JP213</strain>
    </source>
</reference>
<evidence type="ECO:0000313" key="1">
    <source>
        <dbReference type="EMBL" id="MBR8828785.1"/>
    </source>
</evidence>
<protein>
    <submittedName>
        <fullName evidence="1">Uncharacterized protein</fullName>
    </submittedName>
</protein>
<name>A0A941GSQ7_9CHRO</name>
<evidence type="ECO:0000313" key="2">
    <source>
        <dbReference type="Proteomes" id="UP000767446"/>
    </source>
</evidence>
<sequence length="255" mass="29307">MINYLDPYKTRTYPLLVGDFSNSTFAVSFDDGIFIPVEEEKALYLYANFTEITPPPFRKYKPEEFNASCPIVAALVLHSDDYTKNVKDGEKWKKEKVAVGIVEKAIANYILGNSSYILSPIKGNIDFMDNKITQKAFLGSNKEDITYWLHQMIDIELTNGHIYLSEIPAIGTKKQFKGDYKINPHQQTIEQIYREREQFLIWIIGEFVDIDSTEFEKEISTKPALHVALEALKELSITDPAYVKLACWAITQIMR</sequence>
<organism evidence="1 2">
    <name type="scientific">Gomphosphaeria aponina SAG 52.96 = DSM 107014</name>
    <dbReference type="NCBI Taxonomy" id="1521640"/>
    <lineage>
        <taxon>Bacteria</taxon>
        <taxon>Bacillati</taxon>
        <taxon>Cyanobacteriota</taxon>
        <taxon>Cyanophyceae</taxon>
        <taxon>Oscillatoriophycideae</taxon>
        <taxon>Chroococcales</taxon>
        <taxon>Gomphosphaeriaceae</taxon>
        <taxon>Gomphosphaeria</taxon>
    </lineage>
</organism>
<comment type="caution">
    <text evidence="1">The sequence shown here is derived from an EMBL/GenBank/DDBJ whole genome shotgun (WGS) entry which is preliminary data.</text>
</comment>
<gene>
    <name evidence="1" type="ORF">DSM107014_12935</name>
</gene>
<accession>A0A941GSQ7</accession>
<dbReference type="AlphaFoldDB" id="A0A941GSQ7"/>
<proteinExistence type="predicted"/>
<dbReference type="Proteomes" id="UP000767446">
    <property type="component" value="Unassembled WGS sequence"/>
</dbReference>
<dbReference type="EMBL" id="JADQBC010000087">
    <property type="protein sequence ID" value="MBR8828785.1"/>
    <property type="molecule type" value="Genomic_DNA"/>
</dbReference>